<accession>A0ABR7NSK2</accession>
<dbReference type="PANTHER" id="PTHR46638">
    <property type="entry name" value="CORRINOID ADENOSYLTRANSFERASE"/>
    <property type="match status" value="1"/>
</dbReference>
<keyword evidence="2" id="KW-1185">Reference proteome</keyword>
<evidence type="ECO:0000313" key="2">
    <source>
        <dbReference type="Proteomes" id="UP000647491"/>
    </source>
</evidence>
<dbReference type="InterPro" id="IPR003724">
    <property type="entry name" value="CblAdoTrfase_CobA"/>
</dbReference>
<evidence type="ECO:0000313" key="1">
    <source>
        <dbReference type="EMBL" id="MBC8599104.1"/>
    </source>
</evidence>
<dbReference type="RefSeq" id="WP_262427474.1">
    <property type="nucleotide sequence ID" value="NZ_JACRTJ010000016.1"/>
</dbReference>
<gene>
    <name evidence="1" type="ORF">H8708_07645</name>
</gene>
<dbReference type="Pfam" id="PF02572">
    <property type="entry name" value="CobA_CobO_BtuR"/>
    <property type="match status" value="1"/>
</dbReference>
<dbReference type="Proteomes" id="UP000647491">
    <property type="component" value="Unassembled WGS sequence"/>
</dbReference>
<protein>
    <submittedName>
        <fullName evidence="1">Cob(I)yrinic acid a,c-diamide adenosyltransferase</fullName>
    </submittedName>
</protein>
<dbReference type="InterPro" id="IPR027417">
    <property type="entry name" value="P-loop_NTPase"/>
</dbReference>
<dbReference type="EMBL" id="JACRTJ010000016">
    <property type="protein sequence ID" value="MBC8599104.1"/>
    <property type="molecule type" value="Genomic_DNA"/>
</dbReference>
<comment type="caution">
    <text evidence="1">The sequence shown here is derived from an EMBL/GenBank/DDBJ whole genome shotgun (WGS) entry which is preliminary data.</text>
</comment>
<name>A0ABR7NSK2_9FIRM</name>
<dbReference type="SUPFAM" id="SSF52540">
    <property type="entry name" value="P-loop containing nucleoside triphosphate hydrolases"/>
    <property type="match status" value="1"/>
</dbReference>
<dbReference type="PIRSF" id="PIRSF015617">
    <property type="entry name" value="Adensltrnsf_CobA"/>
    <property type="match status" value="1"/>
</dbReference>
<proteinExistence type="predicted"/>
<dbReference type="Gene3D" id="3.40.50.300">
    <property type="entry name" value="P-loop containing nucleotide triphosphate hydrolases"/>
    <property type="match status" value="1"/>
</dbReference>
<reference evidence="1 2" key="1">
    <citation type="submission" date="2020-08" db="EMBL/GenBank/DDBJ databases">
        <title>Genome public.</title>
        <authorList>
            <person name="Liu C."/>
            <person name="Sun Q."/>
        </authorList>
    </citation>
    <scope>NUCLEOTIDE SEQUENCE [LARGE SCALE GENOMIC DNA]</scope>
    <source>
        <strain evidence="1 2">BX10</strain>
    </source>
</reference>
<sequence length="171" mass="18842">MALVHIYCGDGKGKTSAAVGMAVRAAGRGLKVVMVRFLKSDDSGEVAVLGHIPGITVIPCERTFGFVSSMDRETREQAARWNLEQFFRAVELAERADLLILDEIMAAMTYGMVPEERVLEFLEARPGGLEVVLTGRSPSERILGAADYVSEIQKVRHPYDRGILARKGIEY</sequence>
<organism evidence="1 2">
    <name type="scientific">Enterocloster hominis</name>
    <name type="common">ex Liu et al. 2021</name>
    <dbReference type="NCBI Taxonomy" id="2763663"/>
    <lineage>
        <taxon>Bacteria</taxon>
        <taxon>Bacillati</taxon>
        <taxon>Bacillota</taxon>
        <taxon>Clostridia</taxon>
        <taxon>Lachnospirales</taxon>
        <taxon>Lachnospiraceae</taxon>
        <taxon>Enterocloster</taxon>
    </lineage>
</organism>
<dbReference type="PANTHER" id="PTHR46638:SF1">
    <property type="entry name" value="CORRINOID ADENOSYLTRANSFERASE"/>
    <property type="match status" value="1"/>
</dbReference>